<dbReference type="InterPro" id="IPR014717">
    <property type="entry name" value="Transl_elong_EF1B/ribsomal_bS6"/>
</dbReference>
<accession>A0A4R3K7V8</accession>
<keyword evidence="3" id="KW-1133">Transmembrane helix</keyword>
<feature type="coiled-coil region" evidence="1">
    <location>
        <begin position="33"/>
        <end position="60"/>
    </location>
</feature>
<keyword evidence="1" id="KW-0175">Coiled coil</keyword>
<feature type="region of interest" description="Disordered" evidence="2">
    <location>
        <begin position="112"/>
        <end position="138"/>
    </location>
</feature>
<evidence type="ECO:0000313" key="4">
    <source>
        <dbReference type="EMBL" id="TCS79054.1"/>
    </source>
</evidence>
<evidence type="ECO:0000313" key="5">
    <source>
        <dbReference type="Proteomes" id="UP000295788"/>
    </source>
</evidence>
<dbReference type="RefSeq" id="WP_132770332.1">
    <property type="nucleotide sequence ID" value="NZ_SMAB01000023.1"/>
</dbReference>
<sequence length="217" mass="25358">MTEGRKALLLIFVFFIFMGGFYLYKTAGFNKELKRLNEEIAKEQGLLQKIQQEMTGIKREPKIDDVAKYAEALPAEIGNAQILQFFHQVAMKNKIEILTLDFEDHQQYEENKQMNHNDSSNDKKNNRNPSQTTDSGVKTVKINLTVRGDYNQLRNFVQDIYQSTRIFHLANWQWSVSGNSPVVQMVYKTYYFPQLEKELPRLKPIPTYEPANRNNPT</sequence>
<comment type="caution">
    <text evidence="4">The sequence shown here is derived from an EMBL/GenBank/DDBJ whole genome shotgun (WGS) entry which is preliminary data.</text>
</comment>
<proteinExistence type="predicted"/>
<evidence type="ECO:0008006" key="6">
    <source>
        <dbReference type="Google" id="ProtNLM"/>
    </source>
</evidence>
<keyword evidence="5" id="KW-1185">Reference proteome</keyword>
<organism evidence="4 5">
    <name type="scientific">Tepidibacillus fermentans</name>
    <dbReference type="NCBI Taxonomy" id="1281767"/>
    <lineage>
        <taxon>Bacteria</taxon>
        <taxon>Bacillati</taxon>
        <taxon>Bacillota</taxon>
        <taxon>Bacilli</taxon>
        <taxon>Bacillales</taxon>
        <taxon>Bacillaceae</taxon>
        <taxon>Tepidibacillus</taxon>
    </lineage>
</organism>
<dbReference type="OrthoDB" id="2970110at2"/>
<evidence type="ECO:0000256" key="1">
    <source>
        <dbReference type="SAM" id="Coils"/>
    </source>
</evidence>
<dbReference type="EMBL" id="SMAB01000023">
    <property type="protein sequence ID" value="TCS79054.1"/>
    <property type="molecule type" value="Genomic_DNA"/>
</dbReference>
<reference evidence="4 5" key="1">
    <citation type="submission" date="2019-03" db="EMBL/GenBank/DDBJ databases">
        <title>Genomic Encyclopedia of Type Strains, Phase IV (KMG-IV): sequencing the most valuable type-strain genomes for metagenomic binning, comparative biology and taxonomic classification.</title>
        <authorList>
            <person name="Goeker M."/>
        </authorList>
    </citation>
    <scope>NUCLEOTIDE SEQUENCE [LARGE SCALE GENOMIC DNA]</scope>
    <source>
        <strain evidence="4 5">DSM 23802</strain>
    </source>
</reference>
<dbReference type="Proteomes" id="UP000295788">
    <property type="component" value="Unassembled WGS sequence"/>
</dbReference>
<keyword evidence="3" id="KW-0472">Membrane</keyword>
<name>A0A4R3K7V8_9BACI</name>
<feature type="compositionally biased region" description="Basic and acidic residues" evidence="2">
    <location>
        <begin position="112"/>
        <end position="125"/>
    </location>
</feature>
<dbReference type="AlphaFoldDB" id="A0A4R3K7V8"/>
<feature type="transmembrane region" description="Helical" evidence="3">
    <location>
        <begin position="7"/>
        <end position="24"/>
    </location>
</feature>
<gene>
    <name evidence="4" type="ORF">EDD72_12315</name>
</gene>
<protein>
    <recommendedName>
        <fullName evidence="6">Type IV pilus assembly protein PilO</fullName>
    </recommendedName>
</protein>
<evidence type="ECO:0000256" key="2">
    <source>
        <dbReference type="SAM" id="MobiDB-lite"/>
    </source>
</evidence>
<evidence type="ECO:0000256" key="3">
    <source>
        <dbReference type="SAM" id="Phobius"/>
    </source>
</evidence>
<dbReference type="Gene3D" id="3.30.70.60">
    <property type="match status" value="1"/>
</dbReference>
<keyword evidence="3" id="KW-0812">Transmembrane</keyword>